<dbReference type="Proteomes" id="UP000198949">
    <property type="component" value="Unassembled WGS sequence"/>
</dbReference>
<organism evidence="2 3">
    <name type="scientific">Glycomyces harbinensis</name>
    <dbReference type="NCBI Taxonomy" id="58114"/>
    <lineage>
        <taxon>Bacteria</taxon>
        <taxon>Bacillati</taxon>
        <taxon>Actinomycetota</taxon>
        <taxon>Actinomycetes</taxon>
        <taxon>Glycomycetales</taxon>
        <taxon>Glycomycetaceae</taxon>
        <taxon>Glycomyces</taxon>
    </lineage>
</organism>
<reference evidence="3" key="1">
    <citation type="submission" date="2016-10" db="EMBL/GenBank/DDBJ databases">
        <authorList>
            <person name="Varghese N."/>
            <person name="Submissions S."/>
        </authorList>
    </citation>
    <scope>NUCLEOTIDE SEQUENCE [LARGE SCALE GENOMIC DNA]</scope>
    <source>
        <strain evidence="3">CGMCC 4.3516</strain>
    </source>
</reference>
<evidence type="ECO:0000256" key="1">
    <source>
        <dbReference type="SAM" id="SignalP"/>
    </source>
</evidence>
<accession>A0A1G7BDZ8</accession>
<protein>
    <submittedName>
        <fullName evidence="2">Uncharacterized protein</fullName>
    </submittedName>
</protein>
<evidence type="ECO:0000313" key="3">
    <source>
        <dbReference type="Proteomes" id="UP000198949"/>
    </source>
</evidence>
<dbReference type="EMBL" id="FNAD01000016">
    <property type="protein sequence ID" value="SDE24445.1"/>
    <property type="molecule type" value="Genomic_DNA"/>
</dbReference>
<keyword evidence="1" id="KW-0732">Signal</keyword>
<gene>
    <name evidence="2" type="ORF">SAMN05216270_11660</name>
</gene>
<dbReference type="RefSeq" id="WP_091039622.1">
    <property type="nucleotide sequence ID" value="NZ_FNAD01000016.1"/>
</dbReference>
<sequence length="334" mass="35739">MPRIASFAAVPVLVAVALGAAGGADTDSFARTAPFALITGVEHDPWCDEGDDAYVLDSPADLRGPHFSLSLGCLFRGDAVPLDLAAAGSDLEHVVPVEDGSEFLIAQVASMAEYEPELEADAMAVTAWIQAGGERIDLNGIPAEGRSFVLSVPVGEDAVLWVDDSGRAQGLDLRTGAQVEPIGSYYNGLRLSEVAIGGYNTGEIDVYNSRASGYVRCADGSGTAHRSVWREDLGWAAEGTVFLEVRFKWCSELESSTWELDRERAVTVDRNTPLSWTATELEGGWDHFAIVFAVPADADEITVDFTPYGEVENDESGTLAFAGDLPHFAWVAEF</sequence>
<feature type="chain" id="PRO_5039273228" evidence="1">
    <location>
        <begin position="21"/>
        <end position="334"/>
    </location>
</feature>
<feature type="signal peptide" evidence="1">
    <location>
        <begin position="1"/>
        <end position="20"/>
    </location>
</feature>
<name>A0A1G7BDZ8_9ACTN</name>
<dbReference type="OrthoDB" id="5180908at2"/>
<evidence type="ECO:0000313" key="2">
    <source>
        <dbReference type="EMBL" id="SDE24445.1"/>
    </source>
</evidence>
<proteinExistence type="predicted"/>
<dbReference type="AlphaFoldDB" id="A0A1G7BDZ8"/>
<keyword evidence="3" id="KW-1185">Reference proteome</keyword>